<evidence type="ECO:0000313" key="2">
    <source>
        <dbReference type="Proteomes" id="UP000326780"/>
    </source>
</evidence>
<dbReference type="EMBL" id="CP045644">
    <property type="protein sequence ID" value="QFZ87097.1"/>
    <property type="molecule type" value="Genomic_DNA"/>
</dbReference>
<reference evidence="1 2" key="1">
    <citation type="submission" date="2019-10" db="EMBL/GenBank/DDBJ databases">
        <title>Complete genome sequence of Variovorax paradoxus 5C-2.</title>
        <authorList>
            <person name="Gogoleva N.E."/>
            <person name="Balkin A.S."/>
        </authorList>
    </citation>
    <scope>NUCLEOTIDE SEQUENCE [LARGE SCALE GENOMIC DNA]</scope>
    <source>
        <strain evidence="1 2">5C-2</strain>
    </source>
</reference>
<name>A0A5Q0MDU0_VARPD</name>
<evidence type="ECO:0000313" key="1">
    <source>
        <dbReference type="EMBL" id="QFZ87097.1"/>
    </source>
</evidence>
<dbReference type="RefSeq" id="WP_153285530.1">
    <property type="nucleotide sequence ID" value="NZ_CP045644.1"/>
</dbReference>
<protein>
    <submittedName>
        <fullName evidence="1">Uncharacterized protein</fullName>
    </submittedName>
</protein>
<organism evidence="1 2">
    <name type="scientific">Variovorax paradoxus</name>
    <dbReference type="NCBI Taxonomy" id="34073"/>
    <lineage>
        <taxon>Bacteria</taxon>
        <taxon>Pseudomonadati</taxon>
        <taxon>Pseudomonadota</taxon>
        <taxon>Betaproteobacteria</taxon>
        <taxon>Burkholderiales</taxon>
        <taxon>Comamonadaceae</taxon>
        <taxon>Variovorax</taxon>
    </lineage>
</organism>
<gene>
    <name evidence="1" type="ORF">GFK26_32135</name>
</gene>
<sequence length="104" mass="11483">MNRTRHAVPANASQRTHSVPLRLIEQAFGRDEVDSACDEILAAARTACSAPRLSCSFSFECEHPNPWYHAVAVVIEGMQDQEYEQFLLALARLGLVEAAQGGRQ</sequence>
<dbReference type="AlphaFoldDB" id="A0A5Q0MDU0"/>
<proteinExistence type="predicted"/>
<dbReference type="Proteomes" id="UP000326780">
    <property type="component" value="Chromosome"/>
</dbReference>
<accession>A0A5Q0MDU0</accession>